<protein>
    <submittedName>
        <fullName evidence="1">Uncharacterized protein</fullName>
    </submittedName>
</protein>
<proteinExistence type="predicted"/>
<dbReference type="AlphaFoldDB" id="A0A947G9Q9"/>
<organism evidence="1 2">
    <name type="scientific">Hydrogenibacillus schlegelii</name>
    <name type="common">Bacillus schlegelii</name>
    <dbReference type="NCBI Taxonomy" id="1484"/>
    <lineage>
        <taxon>Bacteria</taxon>
        <taxon>Bacillati</taxon>
        <taxon>Bacillota</taxon>
        <taxon>Bacilli</taxon>
        <taxon>Bacillales</taxon>
        <taxon>Bacillales Family X. Incertae Sedis</taxon>
        <taxon>Hydrogenibacillus</taxon>
    </lineage>
</organism>
<dbReference type="EMBL" id="JAHHQF010000047">
    <property type="protein sequence ID" value="MBT9281995.1"/>
    <property type="molecule type" value="Genomic_DNA"/>
</dbReference>
<name>A0A947G9Q9_HYDSH</name>
<dbReference type="Proteomes" id="UP000748108">
    <property type="component" value="Unassembled WGS sequence"/>
</dbReference>
<evidence type="ECO:0000313" key="2">
    <source>
        <dbReference type="Proteomes" id="UP000748108"/>
    </source>
</evidence>
<evidence type="ECO:0000313" key="1">
    <source>
        <dbReference type="EMBL" id="MBT9281995.1"/>
    </source>
</evidence>
<comment type="caution">
    <text evidence="1">The sequence shown here is derived from an EMBL/GenBank/DDBJ whole genome shotgun (WGS) entry which is preliminary data.</text>
</comment>
<gene>
    <name evidence="1" type="ORF">KM312_04975</name>
</gene>
<reference evidence="1" key="1">
    <citation type="journal article" date="2021" name="Microbiology">
        <title>Metagenomic Analysis of the Microbial Community in the Underground Coal Fire Area (Kemerovo Region, Russia) Revealed Predominance of Thermophilic Members of the Phyla Deinococcus-thermus, Aquificae, and Firmicutes.</title>
        <authorList>
            <person name="Kadnikov V."/>
            <person name="Mardanov A.V."/>
            <person name="Beletsky A.V."/>
            <person name="Karnachuk O.V."/>
            <person name="Ravin N.V."/>
        </authorList>
    </citation>
    <scope>NUCLEOTIDE SEQUENCE</scope>
    <source>
        <strain evidence="1">RBS10-49</strain>
    </source>
</reference>
<sequence>MIIRHALEINRALESILRDPTPLRDARLAALAAEAERRFGDTPEGRMIADGIRSWAEAVKGGEAV</sequence>
<accession>A0A947G9Q9</accession>